<dbReference type="AlphaFoldDB" id="A0A8W7NZ55"/>
<dbReference type="Proteomes" id="UP000075882">
    <property type="component" value="Unassembled WGS sequence"/>
</dbReference>
<dbReference type="EnsemblMetazoa" id="ACOM022469-RA">
    <property type="protein sequence ID" value="ACOM022469-PA.1"/>
    <property type="gene ID" value="ACOM022469"/>
</dbReference>
<organism evidence="1">
    <name type="scientific">Anopheles coluzzii</name>
    <name type="common">African malaria mosquito</name>
    <dbReference type="NCBI Taxonomy" id="1518534"/>
    <lineage>
        <taxon>Eukaryota</taxon>
        <taxon>Metazoa</taxon>
        <taxon>Ecdysozoa</taxon>
        <taxon>Arthropoda</taxon>
        <taxon>Hexapoda</taxon>
        <taxon>Insecta</taxon>
        <taxon>Pterygota</taxon>
        <taxon>Neoptera</taxon>
        <taxon>Endopterygota</taxon>
        <taxon>Diptera</taxon>
        <taxon>Nematocera</taxon>
        <taxon>Culicoidea</taxon>
        <taxon>Culicidae</taxon>
        <taxon>Anophelinae</taxon>
        <taxon>Anopheles</taxon>
    </lineage>
</organism>
<sequence length="204" mass="23030">MHYTGTRRYKRQSIRPVPIVGDGHWYRVIIVVPKAEIRLHRNATVTQPTTFVVPHDKRQLDALVCLQGSQLAGRMLDATLLWVRFLGGNDAKQRDAGLHPHVWCFLVCEELHRIGDGAVQRSGRFQALLKPLQQYADEESNFWAMIISIFAWRMLPICSLSVRRCSSSAATYSSTNASTSCCTASQRLLIRTVKSFNLPTDCNA</sequence>
<reference evidence="1" key="1">
    <citation type="submission" date="2022-08" db="UniProtKB">
        <authorList>
            <consortium name="EnsemblMetazoa"/>
        </authorList>
    </citation>
    <scope>IDENTIFICATION</scope>
</reference>
<evidence type="ECO:0000313" key="1">
    <source>
        <dbReference type="EnsemblMetazoa" id="ACOM022469-PA.1"/>
    </source>
</evidence>
<accession>A0A8W7NZ55</accession>
<proteinExistence type="predicted"/>
<protein>
    <submittedName>
        <fullName evidence="1">Uncharacterized protein</fullName>
    </submittedName>
</protein>
<name>A0A8W7NZ55_ANOCL</name>